<reference evidence="1 2" key="1">
    <citation type="journal article" date="2015" name="Nature">
        <title>rRNA introns, odd ribosomes, and small enigmatic genomes across a large radiation of phyla.</title>
        <authorList>
            <person name="Brown C.T."/>
            <person name="Hug L.A."/>
            <person name="Thomas B.C."/>
            <person name="Sharon I."/>
            <person name="Castelle C.J."/>
            <person name="Singh A."/>
            <person name="Wilkins M.J."/>
            <person name="Williams K.H."/>
            <person name="Banfield J.F."/>
        </authorList>
    </citation>
    <scope>NUCLEOTIDE SEQUENCE [LARGE SCALE GENOMIC DNA]</scope>
</reference>
<protein>
    <submittedName>
        <fullName evidence="1">Uncharacterized protein</fullName>
    </submittedName>
</protein>
<gene>
    <name evidence="1" type="ORF">UT24_C0015G0028</name>
</gene>
<accession>A0A0G0PPX9</accession>
<dbReference type="EMBL" id="LBWB01000015">
    <property type="protein sequence ID" value="KKR00220.1"/>
    <property type="molecule type" value="Genomic_DNA"/>
</dbReference>
<sequence length="122" mass="14763">MIIETQEELDYLNKLDNYKCRMLAWVRRFHPRHGDLRQSIDEETRDKILVIESKLLESWHQIQHMINDDPLILYKECHNRGSVSSNYIYDQRETSKSYFIKEGMKYNCVWCGEVHEMSHTIP</sequence>
<evidence type="ECO:0000313" key="1">
    <source>
        <dbReference type="EMBL" id="KKR00220.1"/>
    </source>
</evidence>
<proteinExistence type="predicted"/>
<organism evidence="1 2">
    <name type="scientific">Candidatus Woesebacteria bacterium GW2011_GWB1_39_12</name>
    <dbReference type="NCBI Taxonomy" id="1618574"/>
    <lineage>
        <taxon>Bacteria</taxon>
        <taxon>Candidatus Woeseibacteriota</taxon>
    </lineage>
</organism>
<comment type="caution">
    <text evidence="1">The sequence shown here is derived from an EMBL/GenBank/DDBJ whole genome shotgun (WGS) entry which is preliminary data.</text>
</comment>
<dbReference type="STRING" id="1618574.UT24_C0015G0028"/>
<dbReference type="Proteomes" id="UP000033881">
    <property type="component" value="Unassembled WGS sequence"/>
</dbReference>
<name>A0A0G0PPX9_9BACT</name>
<dbReference type="AlphaFoldDB" id="A0A0G0PPX9"/>
<evidence type="ECO:0000313" key="2">
    <source>
        <dbReference type="Proteomes" id="UP000033881"/>
    </source>
</evidence>